<sequence>MGTLYRDDIISSSYRPHFQAYYYKQWTNYEMAYHQHPSTEIMYMISGSCRIELHIERETDSTGLLHLQNESAGDDTYRQGGSPAETHKLQSESVHLHKGQFIVIDASVPHRLIVPPDSTCRMLNIEFGLVSSGSDSSLLNDMIHEEKELSALLLDPKDYYVLSDPEEVYYTLKSLVLELDQQRPSSMLGDLLFAQLLVRIARLYGETRLHSLPQSESYVRRSIQFMHQNYDRSIRMEQIAAAVNVHPGYLHRIFKKHMQITPTAYLNDLRMDKATMLLSQTDIPIPEIADYVGIASRQYFHLLFKKHTGSTPADYRNQSDRFVRDYASSDD</sequence>
<dbReference type="InterPro" id="IPR018060">
    <property type="entry name" value="HTH_AraC"/>
</dbReference>
<evidence type="ECO:0000259" key="4">
    <source>
        <dbReference type="PROSITE" id="PS01124"/>
    </source>
</evidence>
<dbReference type="InterPro" id="IPR014710">
    <property type="entry name" value="RmlC-like_jellyroll"/>
</dbReference>
<dbReference type="Proteomes" id="UP000078148">
    <property type="component" value="Chromosome"/>
</dbReference>
<dbReference type="PANTHER" id="PTHR43280:SF14">
    <property type="entry name" value="MELIBIOSE OPERON REGULATORY PROTEIN"/>
    <property type="match status" value="1"/>
</dbReference>
<gene>
    <name evidence="5" type="ORF">AR543_06985</name>
</gene>
<dbReference type="GO" id="GO:0003700">
    <property type="term" value="F:DNA-binding transcription factor activity"/>
    <property type="evidence" value="ECO:0007669"/>
    <property type="project" value="InterPro"/>
</dbReference>
<dbReference type="EMBL" id="CP013023">
    <property type="protein sequence ID" value="ANF98677.1"/>
    <property type="molecule type" value="Genomic_DNA"/>
</dbReference>
<evidence type="ECO:0000256" key="2">
    <source>
        <dbReference type="ARBA" id="ARBA00023125"/>
    </source>
</evidence>
<keyword evidence="3" id="KW-0804">Transcription</keyword>
<dbReference type="Gene3D" id="2.60.120.10">
    <property type="entry name" value="Jelly Rolls"/>
    <property type="match status" value="1"/>
</dbReference>
<keyword evidence="2" id="KW-0238">DNA-binding</keyword>
<dbReference type="PANTHER" id="PTHR43280">
    <property type="entry name" value="ARAC-FAMILY TRANSCRIPTIONAL REGULATOR"/>
    <property type="match status" value="1"/>
</dbReference>
<dbReference type="STRING" id="1616788.AR543_06985"/>
<proteinExistence type="predicted"/>
<dbReference type="PROSITE" id="PS00041">
    <property type="entry name" value="HTH_ARAC_FAMILY_1"/>
    <property type="match status" value="1"/>
</dbReference>
<evidence type="ECO:0000256" key="1">
    <source>
        <dbReference type="ARBA" id="ARBA00023015"/>
    </source>
</evidence>
<dbReference type="SUPFAM" id="SSF51182">
    <property type="entry name" value="RmlC-like cupins"/>
    <property type="match status" value="1"/>
</dbReference>
<evidence type="ECO:0000313" key="6">
    <source>
        <dbReference type="Proteomes" id="UP000078148"/>
    </source>
</evidence>
<evidence type="ECO:0000256" key="3">
    <source>
        <dbReference type="ARBA" id="ARBA00023163"/>
    </source>
</evidence>
<dbReference type="Gene3D" id="1.10.10.60">
    <property type="entry name" value="Homeodomain-like"/>
    <property type="match status" value="2"/>
</dbReference>
<dbReference type="InterPro" id="IPR009057">
    <property type="entry name" value="Homeodomain-like_sf"/>
</dbReference>
<reference evidence="6" key="1">
    <citation type="submission" date="2015-10" db="EMBL/GenBank/DDBJ databases">
        <title>Genome of Paenibacillus bovis sp. nov.</title>
        <authorList>
            <person name="Wu Z."/>
            <person name="Gao C."/>
            <person name="Liu Z."/>
            <person name="Zheng H."/>
        </authorList>
    </citation>
    <scope>NUCLEOTIDE SEQUENCE [LARGE SCALE GENOMIC DNA]</scope>
    <source>
        <strain evidence="6">BD3526</strain>
    </source>
</reference>
<dbReference type="KEGG" id="pbv:AR543_06985"/>
<protein>
    <submittedName>
        <fullName evidence="5">AraC family transcriptional regulator</fullName>
    </submittedName>
</protein>
<evidence type="ECO:0000313" key="5">
    <source>
        <dbReference type="EMBL" id="ANF98677.1"/>
    </source>
</evidence>
<dbReference type="GO" id="GO:0043565">
    <property type="term" value="F:sequence-specific DNA binding"/>
    <property type="evidence" value="ECO:0007669"/>
    <property type="project" value="InterPro"/>
</dbReference>
<feature type="domain" description="HTH araC/xylS-type" evidence="4">
    <location>
        <begin position="220"/>
        <end position="318"/>
    </location>
</feature>
<organism evidence="5 6">
    <name type="scientific">Paenibacillus bovis</name>
    <dbReference type="NCBI Taxonomy" id="1616788"/>
    <lineage>
        <taxon>Bacteria</taxon>
        <taxon>Bacillati</taxon>
        <taxon>Bacillota</taxon>
        <taxon>Bacilli</taxon>
        <taxon>Bacillales</taxon>
        <taxon>Paenibacillaceae</taxon>
        <taxon>Paenibacillus</taxon>
    </lineage>
</organism>
<dbReference type="AlphaFoldDB" id="A0A172ZN06"/>
<dbReference type="InterPro" id="IPR011051">
    <property type="entry name" value="RmlC_Cupin_sf"/>
</dbReference>
<keyword evidence="6" id="KW-1185">Reference proteome</keyword>
<dbReference type="InterPro" id="IPR018062">
    <property type="entry name" value="HTH_AraC-typ_CS"/>
</dbReference>
<dbReference type="Pfam" id="PF12833">
    <property type="entry name" value="HTH_18"/>
    <property type="match status" value="1"/>
</dbReference>
<keyword evidence="1" id="KW-0805">Transcription regulation</keyword>
<reference evidence="5 6" key="2">
    <citation type="journal article" date="2016" name="Int. J. Syst. Evol. Microbiol.">
        <title>Paenibacillus bovis sp. nov., isolated from raw yak (Bos grunniens) milk.</title>
        <authorList>
            <person name="Gao C."/>
            <person name="Han J."/>
            <person name="Liu Z."/>
            <person name="Xu X."/>
            <person name="Hang F."/>
            <person name="Wu Z."/>
        </authorList>
    </citation>
    <scope>NUCLEOTIDE SEQUENCE [LARGE SCALE GENOMIC DNA]</scope>
    <source>
        <strain evidence="5 6">BD3526</strain>
    </source>
</reference>
<name>A0A172ZN06_9BACL</name>
<dbReference type="PROSITE" id="PS01124">
    <property type="entry name" value="HTH_ARAC_FAMILY_2"/>
    <property type="match status" value="1"/>
</dbReference>
<accession>A0A172ZN06</accession>
<dbReference type="SMART" id="SM00342">
    <property type="entry name" value="HTH_ARAC"/>
    <property type="match status" value="1"/>
</dbReference>
<dbReference type="SUPFAM" id="SSF46689">
    <property type="entry name" value="Homeodomain-like"/>
    <property type="match status" value="2"/>
</dbReference>